<gene>
    <name evidence="7" type="primary">livF_4</name>
    <name evidence="7" type="ORF">GCE9029_02735</name>
</gene>
<dbReference type="AlphaFoldDB" id="A0A128F543"/>
<organism evidence="7 8">
    <name type="scientific">Grimontia celer</name>
    <dbReference type="NCBI Taxonomy" id="1796497"/>
    <lineage>
        <taxon>Bacteria</taxon>
        <taxon>Pseudomonadati</taxon>
        <taxon>Pseudomonadota</taxon>
        <taxon>Gammaproteobacteria</taxon>
        <taxon>Vibrionales</taxon>
        <taxon>Vibrionaceae</taxon>
        <taxon>Grimontia</taxon>
    </lineage>
</organism>
<feature type="domain" description="ABC transporter" evidence="6">
    <location>
        <begin position="6"/>
        <end position="229"/>
    </location>
</feature>
<dbReference type="Gene3D" id="3.40.50.300">
    <property type="entry name" value="P-loop containing nucleotide triphosphate hydrolases"/>
    <property type="match status" value="1"/>
</dbReference>
<dbReference type="SUPFAM" id="SSF52540">
    <property type="entry name" value="P-loop containing nucleoside triphosphate hydrolases"/>
    <property type="match status" value="1"/>
</dbReference>
<evidence type="ECO:0000256" key="1">
    <source>
        <dbReference type="ARBA" id="ARBA00005417"/>
    </source>
</evidence>
<dbReference type="InterPro" id="IPR003593">
    <property type="entry name" value="AAA+_ATPase"/>
</dbReference>
<dbReference type="PROSITE" id="PS50893">
    <property type="entry name" value="ABC_TRANSPORTER_2"/>
    <property type="match status" value="1"/>
</dbReference>
<dbReference type="Proteomes" id="UP000071641">
    <property type="component" value="Unassembled WGS sequence"/>
</dbReference>
<dbReference type="STRING" id="1796497.GCE9029_02735"/>
<dbReference type="InterPro" id="IPR003439">
    <property type="entry name" value="ABC_transporter-like_ATP-bd"/>
</dbReference>
<keyword evidence="3" id="KW-0547">Nucleotide-binding</keyword>
<accession>A0A128F543</accession>
<dbReference type="InterPro" id="IPR017871">
    <property type="entry name" value="ABC_transporter-like_CS"/>
</dbReference>
<evidence type="ECO:0000256" key="5">
    <source>
        <dbReference type="ARBA" id="ARBA00022970"/>
    </source>
</evidence>
<comment type="similarity">
    <text evidence="1">Belongs to the ABC transporter superfamily.</text>
</comment>
<dbReference type="PROSITE" id="PS00211">
    <property type="entry name" value="ABC_TRANSPORTER_1"/>
    <property type="match status" value="1"/>
</dbReference>
<dbReference type="PANTHER" id="PTHR43820:SF2">
    <property type="entry name" value="ABC TRANSPORTER ATP-BINDING PROTEIN"/>
    <property type="match status" value="1"/>
</dbReference>
<evidence type="ECO:0000256" key="2">
    <source>
        <dbReference type="ARBA" id="ARBA00022448"/>
    </source>
</evidence>
<dbReference type="RefSeq" id="WP_062663778.1">
    <property type="nucleotide sequence ID" value="NZ_FIZX01000002.1"/>
</dbReference>
<dbReference type="Pfam" id="PF00005">
    <property type="entry name" value="ABC_tran"/>
    <property type="match status" value="1"/>
</dbReference>
<proteinExistence type="inferred from homology"/>
<evidence type="ECO:0000256" key="3">
    <source>
        <dbReference type="ARBA" id="ARBA00022741"/>
    </source>
</evidence>
<keyword evidence="2" id="KW-0813">Transport</keyword>
<evidence type="ECO:0000313" key="7">
    <source>
        <dbReference type="EMBL" id="CZF81645.1"/>
    </source>
</evidence>
<dbReference type="EMBL" id="FIZX01000002">
    <property type="protein sequence ID" value="CZF81645.1"/>
    <property type="molecule type" value="Genomic_DNA"/>
</dbReference>
<evidence type="ECO:0000313" key="8">
    <source>
        <dbReference type="Proteomes" id="UP000071641"/>
    </source>
</evidence>
<evidence type="ECO:0000256" key="4">
    <source>
        <dbReference type="ARBA" id="ARBA00022840"/>
    </source>
</evidence>
<evidence type="ECO:0000259" key="6">
    <source>
        <dbReference type="PROSITE" id="PS50893"/>
    </source>
</evidence>
<dbReference type="GO" id="GO:0005524">
    <property type="term" value="F:ATP binding"/>
    <property type="evidence" value="ECO:0007669"/>
    <property type="project" value="UniProtKB-KW"/>
</dbReference>
<dbReference type="SMART" id="SM00382">
    <property type="entry name" value="AAA"/>
    <property type="match status" value="1"/>
</dbReference>
<name>A0A128F543_9GAMM</name>
<dbReference type="OrthoDB" id="9776369at2"/>
<sequence>MSDKILDVKGLSGGYGDITIVRDVNFSIGKGEVVCLAGRNGVGKTTLMKLLSGALAPGKGHICLNGKDLSGLNAFERQQKQISHGLQEQSVFSGLTVRDNLSLTGKWGKSSLVDRLLEAFPIIEKRYDVQAGKLSGGERKLVSFCRSVVEDGLMTLLDEPTEGVQPENIERMGEVILEQAKQGRSFIVAEQNLSLIEQIADACWMMDHGELKSLFPASPNLRERIVSELLI</sequence>
<keyword evidence="4 7" id="KW-0067">ATP-binding</keyword>
<dbReference type="GO" id="GO:0015807">
    <property type="term" value="P:L-amino acid transport"/>
    <property type="evidence" value="ECO:0007669"/>
    <property type="project" value="TreeGrafter"/>
</dbReference>
<dbReference type="InterPro" id="IPR027417">
    <property type="entry name" value="P-loop_NTPase"/>
</dbReference>
<dbReference type="PANTHER" id="PTHR43820">
    <property type="entry name" value="HIGH-AFFINITY BRANCHED-CHAIN AMINO ACID TRANSPORT ATP-BINDING PROTEIN LIVF"/>
    <property type="match status" value="1"/>
</dbReference>
<keyword evidence="8" id="KW-1185">Reference proteome</keyword>
<protein>
    <submittedName>
        <fullName evidence="7">High-affinity branched-chain amino acid transport ATP-binding protein LivF</fullName>
    </submittedName>
</protein>
<dbReference type="GO" id="GO:0016887">
    <property type="term" value="F:ATP hydrolysis activity"/>
    <property type="evidence" value="ECO:0007669"/>
    <property type="project" value="InterPro"/>
</dbReference>
<dbReference type="InterPro" id="IPR052156">
    <property type="entry name" value="BCAA_Transport_ATP-bd_LivF"/>
</dbReference>
<keyword evidence="5" id="KW-0029">Amino-acid transport</keyword>
<dbReference type="GO" id="GO:0015658">
    <property type="term" value="F:branched-chain amino acid transmembrane transporter activity"/>
    <property type="evidence" value="ECO:0007669"/>
    <property type="project" value="TreeGrafter"/>
</dbReference>
<reference evidence="8" key="1">
    <citation type="submission" date="2016-02" db="EMBL/GenBank/DDBJ databases">
        <authorList>
            <person name="Rodrigo-Torres Lidia"/>
            <person name="Arahal R.David."/>
        </authorList>
    </citation>
    <scope>NUCLEOTIDE SEQUENCE [LARGE SCALE GENOMIC DNA]</scope>
    <source>
        <strain evidence="8">CECT 9029</strain>
    </source>
</reference>